<proteinExistence type="predicted"/>
<feature type="signal peptide" evidence="1">
    <location>
        <begin position="1"/>
        <end position="22"/>
    </location>
</feature>
<dbReference type="EMBL" id="FMYL01000014">
    <property type="protein sequence ID" value="SDC25950.1"/>
    <property type="molecule type" value="Genomic_DNA"/>
</dbReference>
<dbReference type="Proteomes" id="UP000242501">
    <property type="component" value="Unassembled WGS sequence"/>
</dbReference>
<accession>A0A1G6K4L7</accession>
<sequence length="500" mass="55436">MKYQTIALIIACSLSTAVIASAPREKSYSLQFDAKNYKIEELDINGQSLKVRAYTNIVYVKHPVDTKYEVMNIYIPDAYFNHQQINGFDATNAPIFFPNEVGGYMPAEPATLVGRKMGGRNPTEQNKVAGISSTPSTAAYALYQGYVVASAGARGRTATTGKAPAAIVDLKAAVRYLKYNDKNMPGDANKIISNGTSAGGAMSALLGATGDAKDYMPYLKKLGAANTSDRIFAVSAYCPITNLDHADMAYEWQLNGIHDYKKINISMLDYKVERKETAGVLSQEQIRVSNDLKAQFPNYVNQLSLVSPQKQPLHLTQDGSGTFKDLIKQYLIKSAQTAIDQGQDLSQYTWIKKDGQHVTDLNYDDYLVYLQRMKTPPAFDALDISSGENQEFGTEKIDKQHFTTYGFQHSTAQGTLADPKIIKMMNPMPYIGQKNVHTSEYWRIRHGAYDKDTSLAIPVILATKLQNTGSNVDFALPWGKPHSGDYDLAELFAWINKISR</sequence>
<keyword evidence="1" id="KW-0732">Signal</keyword>
<organism evidence="3 4">
    <name type="scientific">Acinetobacter boissieri</name>
    <dbReference type="NCBI Taxonomy" id="1219383"/>
    <lineage>
        <taxon>Bacteria</taxon>
        <taxon>Pseudomonadati</taxon>
        <taxon>Pseudomonadota</taxon>
        <taxon>Gammaproteobacteria</taxon>
        <taxon>Moraxellales</taxon>
        <taxon>Moraxellaceae</taxon>
        <taxon>Acinetobacter</taxon>
    </lineage>
</organism>
<dbReference type="OrthoDB" id="923957at2"/>
<evidence type="ECO:0000259" key="2">
    <source>
        <dbReference type="Pfam" id="PF20434"/>
    </source>
</evidence>
<dbReference type="InterPro" id="IPR048124">
    <property type="entry name" value="Tannase_B"/>
</dbReference>
<dbReference type="NCBIfam" id="NF041556">
    <property type="entry name" value="tannase_B"/>
    <property type="match status" value="1"/>
</dbReference>
<dbReference type="STRING" id="1219383.SAMN05421733_11438"/>
<gene>
    <name evidence="3" type="ORF">SAMN05421733_11438</name>
</gene>
<dbReference type="InterPro" id="IPR049492">
    <property type="entry name" value="BD-FAE-like_dom"/>
</dbReference>
<dbReference type="Gene3D" id="3.40.50.1820">
    <property type="entry name" value="alpha/beta hydrolase"/>
    <property type="match status" value="1"/>
</dbReference>
<dbReference type="SUPFAM" id="SSF53474">
    <property type="entry name" value="alpha/beta-Hydrolases"/>
    <property type="match status" value="1"/>
</dbReference>
<name>A0A1G6K4L7_9GAMM</name>
<evidence type="ECO:0000256" key="1">
    <source>
        <dbReference type="SAM" id="SignalP"/>
    </source>
</evidence>
<evidence type="ECO:0000313" key="3">
    <source>
        <dbReference type="EMBL" id="SDC25950.1"/>
    </source>
</evidence>
<feature type="domain" description="BD-FAE-like" evidence="2">
    <location>
        <begin position="132"/>
        <end position="257"/>
    </location>
</feature>
<dbReference type="Pfam" id="PF20434">
    <property type="entry name" value="BD-FAE"/>
    <property type="match status" value="1"/>
</dbReference>
<keyword evidence="4" id="KW-1185">Reference proteome</keyword>
<reference evidence="4" key="1">
    <citation type="submission" date="2016-09" db="EMBL/GenBank/DDBJ databases">
        <authorList>
            <person name="Varghese N."/>
            <person name="Submissions S."/>
        </authorList>
    </citation>
    <scope>NUCLEOTIDE SEQUENCE [LARGE SCALE GENOMIC DNA]</scope>
    <source>
        <strain evidence="4">ANC 4422</strain>
    </source>
</reference>
<feature type="chain" id="PRO_5017288801" description="BD-FAE-like domain-containing protein" evidence="1">
    <location>
        <begin position="23"/>
        <end position="500"/>
    </location>
</feature>
<evidence type="ECO:0000313" key="4">
    <source>
        <dbReference type="Proteomes" id="UP000242501"/>
    </source>
</evidence>
<protein>
    <recommendedName>
        <fullName evidence="2">BD-FAE-like domain-containing protein</fullName>
    </recommendedName>
</protein>
<dbReference type="InterPro" id="IPR029058">
    <property type="entry name" value="AB_hydrolase_fold"/>
</dbReference>
<dbReference type="AlphaFoldDB" id="A0A1G6K4L7"/>
<dbReference type="RefSeq" id="WP_092749963.1">
    <property type="nucleotide sequence ID" value="NZ_FMYL01000014.1"/>
</dbReference>